<name>A0AAD1Z905_9LAMI</name>
<dbReference type="EMBL" id="OU503042">
    <property type="protein sequence ID" value="CAI9765407.1"/>
    <property type="molecule type" value="Genomic_DNA"/>
</dbReference>
<protein>
    <recommendedName>
        <fullName evidence="2">K-box domain-containing protein</fullName>
    </recommendedName>
</protein>
<keyword evidence="1" id="KW-0175">Coiled coil</keyword>
<dbReference type="InterPro" id="IPR002487">
    <property type="entry name" value="TF_Kbox"/>
</dbReference>
<proteinExistence type="predicted"/>
<evidence type="ECO:0000259" key="2">
    <source>
        <dbReference type="Pfam" id="PF01486"/>
    </source>
</evidence>
<keyword evidence="4" id="KW-1185">Reference proteome</keyword>
<accession>A0AAD1Z905</accession>
<feature type="coiled-coil region" evidence="1">
    <location>
        <begin position="80"/>
        <end position="140"/>
    </location>
</feature>
<organism evidence="3 4">
    <name type="scientific">Fraxinus pennsylvanica</name>
    <dbReference type="NCBI Taxonomy" id="56036"/>
    <lineage>
        <taxon>Eukaryota</taxon>
        <taxon>Viridiplantae</taxon>
        <taxon>Streptophyta</taxon>
        <taxon>Embryophyta</taxon>
        <taxon>Tracheophyta</taxon>
        <taxon>Spermatophyta</taxon>
        <taxon>Magnoliopsida</taxon>
        <taxon>eudicotyledons</taxon>
        <taxon>Gunneridae</taxon>
        <taxon>Pentapetalae</taxon>
        <taxon>asterids</taxon>
        <taxon>lamiids</taxon>
        <taxon>Lamiales</taxon>
        <taxon>Oleaceae</taxon>
        <taxon>Oleeae</taxon>
        <taxon>Fraxinus</taxon>
    </lineage>
</organism>
<evidence type="ECO:0000313" key="3">
    <source>
        <dbReference type="EMBL" id="CAI9765407.1"/>
    </source>
</evidence>
<dbReference type="GO" id="GO:0005634">
    <property type="term" value="C:nucleus"/>
    <property type="evidence" value="ECO:0007669"/>
    <property type="project" value="InterPro"/>
</dbReference>
<evidence type="ECO:0000313" key="4">
    <source>
        <dbReference type="Proteomes" id="UP000834106"/>
    </source>
</evidence>
<reference evidence="3" key="1">
    <citation type="submission" date="2023-05" db="EMBL/GenBank/DDBJ databases">
        <authorList>
            <person name="Huff M."/>
        </authorList>
    </citation>
    <scope>NUCLEOTIDE SEQUENCE</scope>
</reference>
<dbReference type="AlphaFoldDB" id="A0AAD1Z905"/>
<dbReference type="Pfam" id="PF01486">
    <property type="entry name" value="K-box"/>
    <property type="match status" value="1"/>
</dbReference>
<feature type="domain" description="K-box" evidence="2">
    <location>
        <begin position="49"/>
        <end position="127"/>
    </location>
</feature>
<sequence length="192" mass="21712">MTTKAIVVEVECLFILVAPTNPKLGSKVFSSEVNKALLVMDIAVSRGGEVASLRRQLQYLQESHRQLLGGELSGLSIIDLQNLENQLEMSLKGIRMKKEQIMTDEMKELNRKGSLIHQENIELRKKVDLVHQENAELRRKVHGSQNIDEANRVSYIINNAINNEYDLRGPINLQLSQPQTQKSPPTIMMKLG</sequence>
<dbReference type="GO" id="GO:0003700">
    <property type="term" value="F:DNA-binding transcription factor activity"/>
    <property type="evidence" value="ECO:0007669"/>
    <property type="project" value="InterPro"/>
</dbReference>
<evidence type="ECO:0000256" key="1">
    <source>
        <dbReference type="SAM" id="Coils"/>
    </source>
</evidence>
<dbReference type="Proteomes" id="UP000834106">
    <property type="component" value="Chromosome 7"/>
</dbReference>
<gene>
    <name evidence="3" type="ORF">FPE_LOCUS12837</name>
</gene>